<evidence type="ECO:0000313" key="5">
    <source>
        <dbReference type="Proteomes" id="UP000294726"/>
    </source>
</evidence>
<accession>A0AAQ2URT0</accession>
<sequence>MIDMYTVIFRIIQVIRWLINGKTHVYGQENIPQDTQFILVAPHRTWWDPLWFAMTLLPRQFIIMAKKELYKNKAFGWALKKIGVFPVDRNHPGPSAIKIPVKELRSGTRNFMIFPSGSRHSSKLEGGAVLIAKMSGRSLLPVVYQGPLKFIGLFRRGSTSVAFGSLIPVPKKADEKEIIISMQKAFSDLDKKINKNWVYIDPHPKRTNNNDK</sequence>
<dbReference type="Proteomes" id="UP000294726">
    <property type="component" value="Chromosome"/>
</dbReference>
<dbReference type="Pfam" id="PF01553">
    <property type="entry name" value="Acyltransferase"/>
    <property type="match status" value="1"/>
</dbReference>
<evidence type="ECO:0000313" key="4">
    <source>
        <dbReference type="EMBL" id="VDB98126.1"/>
    </source>
</evidence>
<evidence type="ECO:0000259" key="3">
    <source>
        <dbReference type="SMART" id="SM00563"/>
    </source>
</evidence>
<dbReference type="GO" id="GO:0003841">
    <property type="term" value="F:1-acylglycerol-3-phosphate O-acyltransferase activity"/>
    <property type="evidence" value="ECO:0007669"/>
    <property type="project" value="UniProtKB-EC"/>
</dbReference>
<dbReference type="PANTHER" id="PTHR10434:SF40">
    <property type="entry name" value="1-ACYL-SN-GLYCEROL-3-PHOSPHATE ACYLTRANSFERASE"/>
    <property type="match status" value="1"/>
</dbReference>
<organism evidence="4 5">
    <name type="scientific">Oenococcus oeni</name>
    <name type="common">Leuconostoc oenos</name>
    <dbReference type="NCBI Taxonomy" id="1247"/>
    <lineage>
        <taxon>Bacteria</taxon>
        <taxon>Bacillati</taxon>
        <taxon>Bacillota</taxon>
        <taxon>Bacilli</taxon>
        <taxon>Lactobacillales</taxon>
        <taxon>Lactobacillaceae</taxon>
        <taxon>Oenococcus</taxon>
    </lineage>
</organism>
<dbReference type="AlphaFoldDB" id="A0AAQ2URT0"/>
<reference evidence="4 5" key="1">
    <citation type="submission" date="2018-08" db="EMBL/GenBank/DDBJ databases">
        <authorList>
            <person name="Lorentzen P. G. S. M."/>
        </authorList>
    </citation>
    <scope>NUCLEOTIDE SEQUENCE [LARGE SCALE GENOMIC DNA]</scope>
    <source>
        <strain evidence="4 5">CRBO_1381</strain>
    </source>
</reference>
<gene>
    <name evidence="4" type="primary">plsC</name>
    <name evidence="4" type="ORF">OENI_0959</name>
</gene>
<feature type="domain" description="Phospholipid/glycerol acyltransferase" evidence="3">
    <location>
        <begin position="37"/>
        <end position="147"/>
    </location>
</feature>
<keyword evidence="1 4" id="KW-0808">Transferase</keyword>
<dbReference type="EC" id="2.3.1.51" evidence="4"/>
<protein>
    <submittedName>
        <fullName evidence="4">1-acylglycerol-3-phosphate O-acyltransferase</fullName>
        <ecNumber evidence="4">2.3.1.51</ecNumber>
    </submittedName>
</protein>
<dbReference type="CDD" id="cd07989">
    <property type="entry name" value="LPLAT_AGPAT-like"/>
    <property type="match status" value="1"/>
</dbReference>
<dbReference type="SMART" id="SM00563">
    <property type="entry name" value="PlsC"/>
    <property type="match status" value="1"/>
</dbReference>
<dbReference type="PANTHER" id="PTHR10434">
    <property type="entry name" value="1-ACYL-SN-GLYCEROL-3-PHOSPHATE ACYLTRANSFERASE"/>
    <property type="match status" value="1"/>
</dbReference>
<dbReference type="SUPFAM" id="SSF69593">
    <property type="entry name" value="Glycerol-3-phosphate (1)-acyltransferase"/>
    <property type="match status" value="1"/>
</dbReference>
<evidence type="ECO:0000256" key="1">
    <source>
        <dbReference type="ARBA" id="ARBA00022679"/>
    </source>
</evidence>
<keyword evidence="2 4" id="KW-0012">Acyltransferase</keyword>
<dbReference type="GO" id="GO:0006654">
    <property type="term" value="P:phosphatidic acid biosynthetic process"/>
    <property type="evidence" value="ECO:0007669"/>
    <property type="project" value="TreeGrafter"/>
</dbReference>
<dbReference type="InterPro" id="IPR002123">
    <property type="entry name" value="Plipid/glycerol_acylTrfase"/>
</dbReference>
<proteinExistence type="predicted"/>
<evidence type="ECO:0000256" key="2">
    <source>
        <dbReference type="ARBA" id="ARBA00023315"/>
    </source>
</evidence>
<name>A0AAQ2URT0_OENOE</name>
<dbReference type="EMBL" id="LR031358">
    <property type="protein sequence ID" value="VDB98126.1"/>
    <property type="molecule type" value="Genomic_DNA"/>
</dbReference>